<dbReference type="Proteomes" id="UP000780801">
    <property type="component" value="Unassembled WGS sequence"/>
</dbReference>
<keyword evidence="3 6" id="KW-0813">Transport</keyword>
<feature type="compositionally biased region" description="Gly residues" evidence="8">
    <location>
        <begin position="500"/>
        <end position="517"/>
    </location>
</feature>
<evidence type="ECO:0000256" key="2">
    <source>
        <dbReference type="ARBA" id="ARBA00007617"/>
    </source>
</evidence>
<dbReference type="OrthoDB" id="10260857at2759"/>
<dbReference type="Gene3D" id="1.10.287.660">
    <property type="entry name" value="Helix hairpin bin"/>
    <property type="match status" value="1"/>
</dbReference>
<comment type="subcellular location">
    <subcellularLocation>
        <location evidence="1">Endosome</location>
    </subcellularLocation>
</comment>
<comment type="caution">
    <text evidence="10">The sequence shown here is derived from an EMBL/GenBank/DDBJ whole genome shotgun (WGS) entry which is preliminary data.</text>
</comment>
<dbReference type="GO" id="GO:0006623">
    <property type="term" value="P:protein targeting to vacuole"/>
    <property type="evidence" value="ECO:0007669"/>
    <property type="project" value="TreeGrafter"/>
</dbReference>
<feature type="region of interest" description="Disordered" evidence="8">
    <location>
        <begin position="495"/>
        <end position="517"/>
    </location>
</feature>
<evidence type="ECO:0000256" key="7">
    <source>
        <dbReference type="SAM" id="Coils"/>
    </source>
</evidence>
<comment type="similarity">
    <text evidence="2">Belongs to the VPS37 family.</text>
</comment>
<feature type="coiled-coil region" evidence="7">
    <location>
        <begin position="373"/>
        <end position="418"/>
    </location>
</feature>
<dbReference type="PANTHER" id="PTHR13678">
    <property type="entry name" value="VACUOLAR PROTEIN SORTING-ASSOCIATED PROTEIN 37"/>
    <property type="match status" value="1"/>
</dbReference>
<dbReference type="AlphaFoldDB" id="A0A9P6FMA3"/>
<dbReference type="GO" id="GO:0043162">
    <property type="term" value="P:ubiquitin-dependent protein catabolic process via the multivesicular body sorting pathway"/>
    <property type="evidence" value="ECO:0007669"/>
    <property type="project" value="TreeGrafter"/>
</dbReference>
<feature type="domain" description="VPS37 C-terminal" evidence="9">
    <location>
        <begin position="405"/>
        <end position="494"/>
    </location>
</feature>
<dbReference type="InterPro" id="IPR037202">
    <property type="entry name" value="ESCRT_assembly_dom"/>
</dbReference>
<evidence type="ECO:0000256" key="1">
    <source>
        <dbReference type="ARBA" id="ARBA00004177"/>
    </source>
</evidence>
<evidence type="ECO:0000256" key="5">
    <source>
        <dbReference type="ARBA" id="ARBA00022927"/>
    </source>
</evidence>
<dbReference type="InterPro" id="IPR029012">
    <property type="entry name" value="Helix_hairpin_bin_sf"/>
</dbReference>
<dbReference type="Pfam" id="PF07200">
    <property type="entry name" value="Mod_r"/>
    <property type="match status" value="1"/>
</dbReference>
<sequence>MTGVDGYLPKQSPFAFLCGSSDASGERDNHQLVQDSGDFNVSTGYIRIGQGSSRFRRKQIESLFAELPALRADPTDESRFYLTLQLANSPESPLSGPSPHLLRTTSTPSVNNNGNGHGMENYGAGSNAGSGASGNSLVPSVATLTVYLPPHFPEEEPKLTIQPTVRHLWVDGSVQPCAVTGHDRLTPGGWSTHASLGRVVKEVTNSIQRTGVLVGGPDHGGNNGGNETGASSAQDGSSSSNNNNHGSNASANGKKTSGSYDEYSYKPPPPIPGANRSKSVSNVNANHNYLSNSIINNKSNHSNISFQQQQQQQQQQQGAFSSSLTGEVRIVMDLPQEKLEELLESSVAFEHFVDHLEVVTSNRTMQREWWLGNDNVAQRNISLETELQELQQRTADNYKTYLQQKKTLDERVQQQRDAMWRFKPETLQSKLRSAASESDELSESIAQSFLEGRLDQEVFIRQYRDLRKVYHLREMKTERMGEILRNHPMMQVVTSSFESGSGGGGGGAGAGAGGGGGSSVGGGNGSGIALASGTLDGSLIASNGASAGGGGSGSGVATSGPGGPGATDAW</sequence>
<evidence type="ECO:0000313" key="10">
    <source>
        <dbReference type="EMBL" id="KAF9577844.1"/>
    </source>
</evidence>
<keyword evidence="7" id="KW-0175">Coiled coil</keyword>
<keyword evidence="11" id="KW-1185">Reference proteome</keyword>
<dbReference type="InterPro" id="IPR009851">
    <property type="entry name" value="Mod_r"/>
</dbReference>
<evidence type="ECO:0000256" key="4">
    <source>
        <dbReference type="ARBA" id="ARBA00022753"/>
    </source>
</evidence>
<evidence type="ECO:0000313" key="11">
    <source>
        <dbReference type="Proteomes" id="UP000780801"/>
    </source>
</evidence>
<evidence type="ECO:0000259" key="9">
    <source>
        <dbReference type="PROSITE" id="PS51314"/>
    </source>
</evidence>
<dbReference type="SUPFAM" id="SSF140111">
    <property type="entry name" value="Endosomal sorting complex assembly domain"/>
    <property type="match status" value="1"/>
</dbReference>
<gene>
    <name evidence="10" type="ORF">BGW38_006693</name>
</gene>
<dbReference type="GO" id="GO:0000813">
    <property type="term" value="C:ESCRT I complex"/>
    <property type="evidence" value="ECO:0007669"/>
    <property type="project" value="UniProtKB-ARBA"/>
</dbReference>
<protein>
    <recommendedName>
        <fullName evidence="9">VPS37 C-terminal domain-containing protein</fullName>
    </recommendedName>
</protein>
<dbReference type="EMBL" id="JAABOA010004301">
    <property type="protein sequence ID" value="KAF9577844.1"/>
    <property type="molecule type" value="Genomic_DNA"/>
</dbReference>
<accession>A0A9P6FMA3</accession>
<feature type="region of interest" description="Disordered" evidence="8">
    <location>
        <begin position="211"/>
        <end position="280"/>
    </location>
</feature>
<evidence type="ECO:0000256" key="3">
    <source>
        <dbReference type="ARBA" id="ARBA00022448"/>
    </source>
</evidence>
<dbReference type="PROSITE" id="PS51314">
    <property type="entry name" value="VPS37_C"/>
    <property type="match status" value="1"/>
</dbReference>
<proteinExistence type="inferred from homology"/>
<keyword evidence="5 6" id="KW-0653">Protein transport</keyword>
<feature type="non-terminal residue" evidence="10">
    <location>
        <position position="1"/>
    </location>
</feature>
<evidence type="ECO:0000256" key="6">
    <source>
        <dbReference type="PROSITE-ProRule" id="PRU00646"/>
    </source>
</evidence>
<keyword evidence="4" id="KW-0967">Endosome</keyword>
<name>A0A9P6FMA3_9FUNG</name>
<reference evidence="10" key="1">
    <citation type="journal article" date="2020" name="Fungal Divers.">
        <title>Resolving the Mortierellaceae phylogeny through synthesis of multi-gene phylogenetics and phylogenomics.</title>
        <authorList>
            <person name="Vandepol N."/>
            <person name="Liber J."/>
            <person name="Desiro A."/>
            <person name="Na H."/>
            <person name="Kennedy M."/>
            <person name="Barry K."/>
            <person name="Grigoriev I.V."/>
            <person name="Miller A.N."/>
            <person name="O'Donnell K."/>
            <person name="Stajich J.E."/>
            <person name="Bonito G."/>
        </authorList>
    </citation>
    <scope>NUCLEOTIDE SEQUENCE</scope>
    <source>
        <strain evidence="10">KOD1015</strain>
    </source>
</reference>
<organism evidence="10 11">
    <name type="scientific">Lunasporangiospora selenospora</name>
    <dbReference type="NCBI Taxonomy" id="979761"/>
    <lineage>
        <taxon>Eukaryota</taxon>
        <taxon>Fungi</taxon>
        <taxon>Fungi incertae sedis</taxon>
        <taxon>Mucoromycota</taxon>
        <taxon>Mortierellomycotina</taxon>
        <taxon>Mortierellomycetes</taxon>
        <taxon>Mortierellales</taxon>
        <taxon>Mortierellaceae</taxon>
        <taxon>Lunasporangiospora</taxon>
    </lineage>
</organism>
<feature type="compositionally biased region" description="Gly residues" evidence="8">
    <location>
        <begin position="546"/>
        <end position="570"/>
    </location>
</feature>
<feature type="region of interest" description="Disordered" evidence="8">
    <location>
        <begin position="541"/>
        <end position="570"/>
    </location>
</feature>
<evidence type="ECO:0000256" key="8">
    <source>
        <dbReference type="SAM" id="MobiDB-lite"/>
    </source>
</evidence>
<dbReference type="GO" id="GO:0006612">
    <property type="term" value="P:protein targeting to membrane"/>
    <property type="evidence" value="ECO:0007669"/>
    <property type="project" value="TreeGrafter"/>
</dbReference>
<feature type="compositionally biased region" description="Gly residues" evidence="8">
    <location>
        <begin position="213"/>
        <end position="227"/>
    </location>
</feature>
<dbReference type="PANTHER" id="PTHR13678:SF2">
    <property type="entry name" value="VACUOLAR PROTEIN SORTING-ASSOCIATED PROTEIN 37A"/>
    <property type="match status" value="1"/>
</dbReference>
<feature type="compositionally biased region" description="Low complexity" evidence="8">
    <location>
        <begin position="229"/>
        <end position="253"/>
    </location>
</feature>